<dbReference type="AlphaFoldDB" id="A0A8H4VTF2"/>
<comment type="caution">
    <text evidence="2">The sequence shown here is derived from an EMBL/GenBank/DDBJ whole genome shotgun (WGS) entry which is preliminary data.</text>
</comment>
<keyword evidence="3" id="KW-1185">Reference proteome</keyword>
<evidence type="ECO:0000256" key="1">
    <source>
        <dbReference type="SAM" id="MobiDB-lite"/>
    </source>
</evidence>
<proteinExistence type="predicted"/>
<organism evidence="2 3">
    <name type="scientific">Cudoniella acicularis</name>
    <dbReference type="NCBI Taxonomy" id="354080"/>
    <lineage>
        <taxon>Eukaryota</taxon>
        <taxon>Fungi</taxon>
        <taxon>Dikarya</taxon>
        <taxon>Ascomycota</taxon>
        <taxon>Pezizomycotina</taxon>
        <taxon>Leotiomycetes</taxon>
        <taxon>Helotiales</taxon>
        <taxon>Tricladiaceae</taxon>
        <taxon>Cudoniella</taxon>
    </lineage>
</organism>
<gene>
    <name evidence="2" type="ORF">G7Y89_g14564</name>
</gene>
<dbReference type="Proteomes" id="UP000566819">
    <property type="component" value="Unassembled WGS sequence"/>
</dbReference>
<name>A0A8H4VTF2_9HELO</name>
<dbReference type="OrthoDB" id="5364844at2759"/>
<feature type="region of interest" description="Disordered" evidence="1">
    <location>
        <begin position="356"/>
        <end position="376"/>
    </location>
</feature>
<dbReference type="EMBL" id="JAAMPI010001963">
    <property type="protein sequence ID" value="KAF4621507.1"/>
    <property type="molecule type" value="Genomic_DNA"/>
</dbReference>
<protein>
    <submittedName>
        <fullName evidence="2">Uncharacterized protein</fullName>
    </submittedName>
</protein>
<evidence type="ECO:0000313" key="2">
    <source>
        <dbReference type="EMBL" id="KAF4621507.1"/>
    </source>
</evidence>
<sequence length="376" mass="43414">MSAQNYRTMREVMGYTDDLPPLPPLSPQRTLPDANRRTNDIIVNALRSKRENSFCERLRRIFAERPLELDPQLPLPSPEKKPSEAPWLLSIEHLQDVCHKTVAIYSTYTQYTSEKLYKFLFDQWVLSHGGDVHKVDLEFARFFAKLIRIRFPNGPATTQELLPIHQALCEASTAAKHAGFEKEVDEQYKLASNNYFLAGHQTEFYNIKPLYKALIMIIEKQIPENETNFELQKVRLVRTGYTTGLIYPITFEGLNILEKINENEVVTTLPKAYRFVIGLDRMEGTWKEKRNEKILDHWLGIPKVQLQMWYNANKPGNKTCYWTGGLEEIPKGPSTTWWTDGLPTLSEVEDAARAKRKLEERKIAPMKGSSPKKDAS</sequence>
<evidence type="ECO:0000313" key="3">
    <source>
        <dbReference type="Proteomes" id="UP000566819"/>
    </source>
</evidence>
<accession>A0A8H4VTF2</accession>
<reference evidence="2 3" key="1">
    <citation type="submission" date="2020-03" db="EMBL/GenBank/DDBJ databases">
        <title>Draft Genome Sequence of Cudoniella acicularis.</title>
        <authorList>
            <person name="Buettner E."/>
            <person name="Kellner H."/>
        </authorList>
    </citation>
    <scope>NUCLEOTIDE SEQUENCE [LARGE SCALE GENOMIC DNA]</scope>
    <source>
        <strain evidence="2 3">DSM 108380</strain>
    </source>
</reference>